<evidence type="ECO:0000313" key="1">
    <source>
        <dbReference type="EMBL" id="OGC55827.1"/>
    </source>
</evidence>
<accession>A0A1F4VF64</accession>
<organism evidence="1 2">
    <name type="scientific">candidate division WWE3 bacterium RIFCSPLOWO2_01_FULL_41_18</name>
    <dbReference type="NCBI Taxonomy" id="1802625"/>
    <lineage>
        <taxon>Bacteria</taxon>
        <taxon>Katanobacteria</taxon>
    </lineage>
</organism>
<gene>
    <name evidence="1" type="ORF">A3A78_02205</name>
</gene>
<reference evidence="1 2" key="1">
    <citation type="journal article" date="2016" name="Nat. Commun.">
        <title>Thousands of microbial genomes shed light on interconnected biogeochemical processes in an aquifer system.</title>
        <authorList>
            <person name="Anantharaman K."/>
            <person name="Brown C.T."/>
            <person name="Hug L.A."/>
            <person name="Sharon I."/>
            <person name="Castelle C.J."/>
            <person name="Probst A.J."/>
            <person name="Thomas B.C."/>
            <person name="Singh A."/>
            <person name="Wilkins M.J."/>
            <person name="Karaoz U."/>
            <person name="Brodie E.L."/>
            <person name="Williams K.H."/>
            <person name="Hubbard S.S."/>
            <person name="Banfield J.F."/>
        </authorList>
    </citation>
    <scope>NUCLEOTIDE SEQUENCE [LARGE SCALE GENOMIC DNA]</scope>
</reference>
<dbReference type="Proteomes" id="UP000176504">
    <property type="component" value="Unassembled WGS sequence"/>
</dbReference>
<name>A0A1F4VF64_UNCKA</name>
<dbReference type="Pfam" id="PF12663">
    <property type="entry name" value="DUF3788"/>
    <property type="match status" value="1"/>
</dbReference>
<evidence type="ECO:0008006" key="3">
    <source>
        <dbReference type="Google" id="ProtNLM"/>
    </source>
</evidence>
<dbReference type="InterPro" id="IPR024265">
    <property type="entry name" value="DUF3788"/>
</dbReference>
<proteinExistence type="predicted"/>
<sequence length="121" mass="13917">MKSEDPTKLITGLINFIRFAYSPEEKTKESKEGEKTIFFRKGGKSLCYIETKNGVYTVTVVIGASLNEKVQQADISLKAKDIFKKAKQFHDGKWLFFEIKTNRDIDDVKSLLAIKRPLRKK</sequence>
<protein>
    <recommendedName>
        <fullName evidence="3">DUF3788 family protein</fullName>
    </recommendedName>
</protein>
<comment type="caution">
    <text evidence="1">The sequence shown here is derived from an EMBL/GenBank/DDBJ whole genome shotgun (WGS) entry which is preliminary data.</text>
</comment>
<evidence type="ECO:0000313" key="2">
    <source>
        <dbReference type="Proteomes" id="UP000176504"/>
    </source>
</evidence>
<dbReference type="AlphaFoldDB" id="A0A1F4VF64"/>
<dbReference type="EMBL" id="MEVI01000001">
    <property type="protein sequence ID" value="OGC55827.1"/>
    <property type="molecule type" value="Genomic_DNA"/>
</dbReference>